<keyword evidence="1" id="KW-1133">Transmembrane helix</keyword>
<proteinExistence type="predicted"/>
<dbReference type="AlphaFoldDB" id="A0A1B1AF70"/>
<name>A0A1B1AF70_9PROT</name>
<dbReference type="STRING" id="1759059.ATE48_04390"/>
<keyword evidence="1" id="KW-0812">Transmembrane</keyword>
<organism evidence="2 3">
    <name type="scientific">Candidatus Viadribacter manganicus</name>
    <dbReference type="NCBI Taxonomy" id="1759059"/>
    <lineage>
        <taxon>Bacteria</taxon>
        <taxon>Pseudomonadati</taxon>
        <taxon>Pseudomonadota</taxon>
        <taxon>Alphaproteobacteria</taxon>
        <taxon>Hyphomonadales</taxon>
        <taxon>Hyphomonadaceae</taxon>
        <taxon>Candidatus Viadribacter</taxon>
    </lineage>
</organism>
<evidence type="ECO:0000256" key="1">
    <source>
        <dbReference type="SAM" id="Phobius"/>
    </source>
</evidence>
<keyword evidence="1" id="KW-0472">Membrane</keyword>
<dbReference type="Proteomes" id="UP000092498">
    <property type="component" value="Chromosome"/>
</dbReference>
<protein>
    <submittedName>
        <fullName evidence="2">Uncharacterized protein</fullName>
    </submittedName>
</protein>
<dbReference type="InParanoid" id="A0A1B1AF70"/>
<evidence type="ECO:0000313" key="3">
    <source>
        <dbReference type="Proteomes" id="UP000092498"/>
    </source>
</evidence>
<evidence type="ECO:0000313" key="2">
    <source>
        <dbReference type="EMBL" id="ANP45209.1"/>
    </source>
</evidence>
<dbReference type="KEGG" id="cbot:ATE48_04390"/>
<dbReference type="EMBL" id="CP013244">
    <property type="protein sequence ID" value="ANP45209.1"/>
    <property type="molecule type" value="Genomic_DNA"/>
</dbReference>
<sequence>MRYLLQNIPGLFAFAWVLGSGEPDAFQDRIAANIDLPKSGGRFAASASAHLAHNKLKRLAIVSVISAGAALAVALPISSR</sequence>
<feature type="transmembrane region" description="Helical" evidence="1">
    <location>
        <begin position="59"/>
        <end position="77"/>
    </location>
</feature>
<accession>A0A1B1AF70</accession>
<gene>
    <name evidence="2" type="ORF">ATE48_04390</name>
</gene>
<keyword evidence="3" id="KW-1185">Reference proteome</keyword>
<reference evidence="2 3" key="1">
    <citation type="submission" date="2015-11" db="EMBL/GenBank/DDBJ databases">
        <title>Whole-Genome Sequence of Candidatus Oderbacter manganicum from the National Park Lower Oder Valley, Germany.</title>
        <authorList>
            <person name="Braun B."/>
            <person name="Liere K."/>
            <person name="Szewzyk U."/>
        </authorList>
    </citation>
    <scope>NUCLEOTIDE SEQUENCE [LARGE SCALE GENOMIC DNA]</scope>
    <source>
        <strain evidence="2 3">OTSz_A_272</strain>
    </source>
</reference>